<evidence type="ECO:0000313" key="3">
    <source>
        <dbReference type="EMBL" id="MEE6262194.1"/>
    </source>
</evidence>
<evidence type="ECO:0000259" key="2">
    <source>
        <dbReference type="Pfam" id="PF01266"/>
    </source>
</evidence>
<evidence type="ECO:0000256" key="1">
    <source>
        <dbReference type="ARBA" id="ARBA00023002"/>
    </source>
</evidence>
<evidence type="ECO:0000313" key="4">
    <source>
        <dbReference type="Proteomes" id="UP001332243"/>
    </source>
</evidence>
<dbReference type="PANTHER" id="PTHR13847:SF287">
    <property type="entry name" value="FAD-DEPENDENT OXIDOREDUCTASE DOMAIN-CONTAINING PROTEIN 1"/>
    <property type="match status" value="1"/>
</dbReference>
<dbReference type="EMBL" id="JAZGQK010000026">
    <property type="protein sequence ID" value="MEE6262194.1"/>
    <property type="molecule type" value="Genomic_DNA"/>
</dbReference>
<dbReference type="Pfam" id="PF01266">
    <property type="entry name" value="DAO"/>
    <property type="match status" value="1"/>
</dbReference>
<organism evidence="3 4">
    <name type="scientific">Plantactinospora sonchi</name>
    <dbReference type="NCBI Taxonomy" id="1544735"/>
    <lineage>
        <taxon>Bacteria</taxon>
        <taxon>Bacillati</taxon>
        <taxon>Actinomycetota</taxon>
        <taxon>Actinomycetes</taxon>
        <taxon>Micromonosporales</taxon>
        <taxon>Micromonosporaceae</taxon>
        <taxon>Plantactinospora</taxon>
    </lineage>
</organism>
<dbReference type="EC" id="1.-.-.-" evidence="3"/>
<keyword evidence="1 3" id="KW-0560">Oxidoreductase</keyword>
<name>A0ABU7S161_9ACTN</name>
<proteinExistence type="predicted"/>
<dbReference type="GO" id="GO:0016491">
    <property type="term" value="F:oxidoreductase activity"/>
    <property type="evidence" value="ECO:0007669"/>
    <property type="project" value="UniProtKB-KW"/>
</dbReference>
<reference evidence="3 4" key="1">
    <citation type="submission" date="2024-01" db="EMBL/GenBank/DDBJ databases">
        <title>Genome insights into Plantactinospora sonchi sp. nov.</title>
        <authorList>
            <person name="Wang L."/>
        </authorList>
    </citation>
    <scope>NUCLEOTIDE SEQUENCE [LARGE SCALE GENOMIC DNA]</scope>
    <source>
        <strain evidence="3 4">NEAU-QY2</strain>
    </source>
</reference>
<dbReference type="Proteomes" id="UP001332243">
    <property type="component" value="Unassembled WGS sequence"/>
</dbReference>
<dbReference type="InterPro" id="IPR036188">
    <property type="entry name" value="FAD/NAD-bd_sf"/>
</dbReference>
<dbReference type="Gene3D" id="3.30.9.10">
    <property type="entry name" value="D-Amino Acid Oxidase, subunit A, domain 2"/>
    <property type="match status" value="1"/>
</dbReference>
<accession>A0ABU7S161</accession>
<dbReference type="SUPFAM" id="SSF51905">
    <property type="entry name" value="FAD/NAD(P)-binding domain"/>
    <property type="match status" value="1"/>
</dbReference>
<dbReference type="RefSeq" id="WP_331217129.1">
    <property type="nucleotide sequence ID" value="NZ_JAZGQK010000026.1"/>
</dbReference>
<dbReference type="InterPro" id="IPR006076">
    <property type="entry name" value="FAD-dep_OxRdtase"/>
</dbReference>
<gene>
    <name evidence="3" type="ORF">V1633_27275</name>
</gene>
<protein>
    <submittedName>
        <fullName evidence="3">FAD-binding oxidoreductase</fullName>
        <ecNumber evidence="3">1.-.-.-</ecNumber>
    </submittedName>
</protein>
<feature type="domain" description="FAD dependent oxidoreductase" evidence="2">
    <location>
        <begin position="8"/>
        <end position="367"/>
    </location>
</feature>
<comment type="caution">
    <text evidence="3">The sequence shown here is derived from an EMBL/GenBank/DDBJ whole genome shotgun (WGS) entry which is preliminary data.</text>
</comment>
<keyword evidence="4" id="KW-1185">Reference proteome</keyword>
<sequence>MNKVDRSDVVVIGGGILGCATALQLLAAGVPRVRLLERDDVGGGTTAAGGGFLGNWAPHGPEAVAYRYGRKFYSGLHADGVDIDYRENSMLYVAASESAWEDLACNGDQSTRVVSPQEIEDLTGGIVRAAAIRGGLHDRDGAQVHAPKVVAALAARVRAAGGIIDTRRPVTEITTRGGRVEAVQTAHGPVACDAVVVAAGAWSSDLCRQLGFFLPVVPQVTSRITTGARQVPVTLPTLFFSGLVPDEPGGGTMLWVRGHHGGLVWGGTYEVHPRHIFVDAPVPDRLDELPVDGVLEILRVADRGAEVIPSLAGRERLMVRHGTPCYTPDMRALVGPIPGVSGGYLLAGDNESGITYGPGYAKALAELITGRRDDVDEFDQLRPDRFGDTITTQQQVLDAMMDSYKAM</sequence>
<dbReference type="PROSITE" id="PS51257">
    <property type="entry name" value="PROKAR_LIPOPROTEIN"/>
    <property type="match status" value="1"/>
</dbReference>
<dbReference type="PANTHER" id="PTHR13847">
    <property type="entry name" value="SARCOSINE DEHYDROGENASE-RELATED"/>
    <property type="match status" value="1"/>
</dbReference>
<dbReference type="Gene3D" id="3.50.50.60">
    <property type="entry name" value="FAD/NAD(P)-binding domain"/>
    <property type="match status" value="1"/>
</dbReference>